<protein>
    <submittedName>
        <fullName evidence="1">Uncharacterized protein</fullName>
    </submittedName>
</protein>
<evidence type="ECO:0000313" key="1">
    <source>
        <dbReference type="EMBL" id="KAH7977523.1"/>
    </source>
</evidence>
<keyword evidence="2" id="KW-1185">Reference proteome</keyword>
<dbReference type="EMBL" id="CM023470">
    <property type="protein sequence ID" value="KAH7977523.1"/>
    <property type="molecule type" value="Genomic_DNA"/>
</dbReference>
<evidence type="ECO:0000313" key="2">
    <source>
        <dbReference type="Proteomes" id="UP000821865"/>
    </source>
</evidence>
<dbReference type="Proteomes" id="UP000821865">
    <property type="component" value="Chromosome 1"/>
</dbReference>
<reference evidence="1" key="1">
    <citation type="submission" date="2020-05" db="EMBL/GenBank/DDBJ databases">
        <title>Large-scale comparative analyses of tick genomes elucidate their genetic diversity and vector capacities.</title>
        <authorList>
            <person name="Jia N."/>
            <person name="Wang J."/>
            <person name="Shi W."/>
            <person name="Du L."/>
            <person name="Sun Y."/>
            <person name="Zhan W."/>
            <person name="Jiang J."/>
            <person name="Wang Q."/>
            <person name="Zhang B."/>
            <person name="Ji P."/>
            <person name="Sakyi L.B."/>
            <person name="Cui X."/>
            <person name="Yuan T."/>
            <person name="Jiang B."/>
            <person name="Yang W."/>
            <person name="Lam T.T.-Y."/>
            <person name="Chang Q."/>
            <person name="Ding S."/>
            <person name="Wang X."/>
            <person name="Zhu J."/>
            <person name="Ruan X."/>
            <person name="Zhao L."/>
            <person name="Wei J."/>
            <person name="Que T."/>
            <person name="Du C."/>
            <person name="Cheng J."/>
            <person name="Dai P."/>
            <person name="Han X."/>
            <person name="Huang E."/>
            <person name="Gao Y."/>
            <person name="Liu J."/>
            <person name="Shao H."/>
            <person name="Ye R."/>
            <person name="Li L."/>
            <person name="Wei W."/>
            <person name="Wang X."/>
            <person name="Wang C."/>
            <person name="Yang T."/>
            <person name="Huo Q."/>
            <person name="Li W."/>
            <person name="Guo W."/>
            <person name="Chen H."/>
            <person name="Zhou L."/>
            <person name="Ni X."/>
            <person name="Tian J."/>
            <person name="Zhou Y."/>
            <person name="Sheng Y."/>
            <person name="Liu T."/>
            <person name="Pan Y."/>
            <person name="Xia L."/>
            <person name="Li J."/>
            <person name="Zhao F."/>
            <person name="Cao W."/>
        </authorList>
    </citation>
    <scope>NUCLEOTIDE SEQUENCE</scope>
    <source>
        <strain evidence="1">Dsil-2018</strain>
    </source>
</reference>
<organism evidence="1 2">
    <name type="scientific">Dermacentor silvarum</name>
    <name type="common">Tick</name>
    <dbReference type="NCBI Taxonomy" id="543639"/>
    <lineage>
        <taxon>Eukaryota</taxon>
        <taxon>Metazoa</taxon>
        <taxon>Ecdysozoa</taxon>
        <taxon>Arthropoda</taxon>
        <taxon>Chelicerata</taxon>
        <taxon>Arachnida</taxon>
        <taxon>Acari</taxon>
        <taxon>Parasitiformes</taxon>
        <taxon>Ixodida</taxon>
        <taxon>Ixodoidea</taxon>
        <taxon>Ixodidae</taxon>
        <taxon>Rhipicephalinae</taxon>
        <taxon>Dermacentor</taxon>
    </lineage>
</organism>
<comment type="caution">
    <text evidence="1">The sequence shown here is derived from an EMBL/GenBank/DDBJ whole genome shotgun (WGS) entry which is preliminary data.</text>
</comment>
<accession>A0ACB8DT67</accession>
<name>A0ACB8DT67_DERSI</name>
<proteinExistence type="predicted"/>
<sequence length="221" mass="25726">MARVPEGEKLRIVELYTTEYSQRAVAAMVKRPPKTVNRIIQAFRDENRIKDAPRKPRPRVTTQEDDMNIVAYVADNPRASLSEIRQCFQLTASKTTVKRRLAEAGLKSRMAAQKPLLTNVNKSKRLSFAQRHEAWSAGDWRRVVFSDECTFTTKWDQRARVWRPDRTRMKTSLSRLSLHGKSADDLWAAVNEEWERLKCDSSFTEALYRSLPERMKAVIER</sequence>
<gene>
    <name evidence="1" type="ORF">HPB49_002167</name>
</gene>